<dbReference type="GO" id="GO:0009395">
    <property type="term" value="P:phospholipid catabolic process"/>
    <property type="evidence" value="ECO:0007669"/>
    <property type="project" value="TreeGrafter"/>
</dbReference>
<dbReference type="PANTHER" id="PTHR31956">
    <property type="entry name" value="NON-SPECIFIC PHOSPHOLIPASE C4-RELATED"/>
    <property type="match status" value="1"/>
</dbReference>
<dbReference type="PANTHER" id="PTHR31956:SF8">
    <property type="entry name" value="ACID PHOSPHATASE PHOA (AFU_ORTHOLOGUE AFUA_1G03570)"/>
    <property type="match status" value="1"/>
</dbReference>
<gene>
    <name evidence="3" type="ORF">F8M41_012703</name>
</gene>
<evidence type="ECO:0000313" key="3">
    <source>
        <dbReference type="EMBL" id="KAF0529554.1"/>
    </source>
</evidence>
<feature type="chain" id="PRO_5034016289" evidence="2">
    <location>
        <begin position="23"/>
        <end position="290"/>
    </location>
</feature>
<protein>
    <submittedName>
        <fullName evidence="3">Phosphoesterase family-domain-containing protein</fullName>
    </submittedName>
</protein>
<proteinExistence type="predicted"/>
<sequence length="290" mass="31922">MKYFTSAILLLITASIAVNVNAIVTGTYFDRIVFVIFENTGYTQAAADPYFQNLTSRSNGLLLSNYFAVAHPSQPNYIATIFGSTAGITDDNNHNVAGNNVVDLLEAKGVSWKAYMENYPGSCFTGATAPSGSHLYARKHDPFISMNDIRTNSARCANIVPGTQLDTDINNNAVPQYVYYVPNQNNDGHDTNVTFASNWFKNWLEPKLTNPAFTTNTLIFFTFDEDDGSQNNHVFAGLLGTPVVPPSNHIDATTYNHYSFLATVEKNWNLGNLGRSDVGATTFTQYLVHP</sequence>
<dbReference type="EMBL" id="WTPW01000259">
    <property type="protein sequence ID" value="KAF0529554.1"/>
    <property type="molecule type" value="Genomic_DNA"/>
</dbReference>
<name>A0A8H4EPK0_GIGMA</name>
<dbReference type="Proteomes" id="UP000439903">
    <property type="component" value="Unassembled WGS sequence"/>
</dbReference>
<reference evidence="3 4" key="1">
    <citation type="journal article" date="2019" name="Environ. Microbiol.">
        <title>At the nexus of three kingdoms: the genome of the mycorrhizal fungus Gigaspora margarita provides insights into plant, endobacterial and fungal interactions.</title>
        <authorList>
            <person name="Venice F."/>
            <person name="Ghignone S."/>
            <person name="Salvioli di Fossalunga A."/>
            <person name="Amselem J."/>
            <person name="Novero M."/>
            <person name="Xianan X."/>
            <person name="Sedzielewska Toro K."/>
            <person name="Morin E."/>
            <person name="Lipzen A."/>
            <person name="Grigoriev I.V."/>
            <person name="Henrissat B."/>
            <person name="Martin F.M."/>
            <person name="Bonfante P."/>
        </authorList>
    </citation>
    <scope>NUCLEOTIDE SEQUENCE [LARGE SCALE GENOMIC DNA]</scope>
    <source>
        <strain evidence="3 4">BEG34</strain>
    </source>
</reference>
<dbReference type="OrthoDB" id="5135119at2759"/>
<organism evidence="3 4">
    <name type="scientific">Gigaspora margarita</name>
    <dbReference type="NCBI Taxonomy" id="4874"/>
    <lineage>
        <taxon>Eukaryota</taxon>
        <taxon>Fungi</taxon>
        <taxon>Fungi incertae sedis</taxon>
        <taxon>Mucoromycota</taxon>
        <taxon>Glomeromycotina</taxon>
        <taxon>Glomeromycetes</taxon>
        <taxon>Diversisporales</taxon>
        <taxon>Gigasporaceae</taxon>
        <taxon>Gigaspora</taxon>
    </lineage>
</organism>
<dbReference type="GO" id="GO:0016788">
    <property type="term" value="F:hydrolase activity, acting on ester bonds"/>
    <property type="evidence" value="ECO:0007669"/>
    <property type="project" value="InterPro"/>
</dbReference>
<keyword evidence="1" id="KW-0378">Hydrolase</keyword>
<comment type="caution">
    <text evidence="3">The sequence shown here is derived from an EMBL/GenBank/DDBJ whole genome shotgun (WGS) entry which is preliminary data.</text>
</comment>
<keyword evidence="2" id="KW-0732">Signal</keyword>
<evidence type="ECO:0000256" key="2">
    <source>
        <dbReference type="SAM" id="SignalP"/>
    </source>
</evidence>
<keyword evidence="4" id="KW-1185">Reference proteome</keyword>
<evidence type="ECO:0000256" key="1">
    <source>
        <dbReference type="ARBA" id="ARBA00022801"/>
    </source>
</evidence>
<dbReference type="Gene3D" id="3.40.720.10">
    <property type="entry name" value="Alkaline Phosphatase, subunit A"/>
    <property type="match status" value="1"/>
</dbReference>
<evidence type="ECO:0000313" key="4">
    <source>
        <dbReference type="Proteomes" id="UP000439903"/>
    </source>
</evidence>
<feature type="signal peptide" evidence="2">
    <location>
        <begin position="1"/>
        <end position="22"/>
    </location>
</feature>
<dbReference type="Pfam" id="PF04185">
    <property type="entry name" value="Phosphoesterase"/>
    <property type="match status" value="1"/>
</dbReference>
<dbReference type="InterPro" id="IPR017850">
    <property type="entry name" value="Alkaline_phosphatase_core_sf"/>
</dbReference>
<dbReference type="InterPro" id="IPR007312">
    <property type="entry name" value="Phosphoesterase"/>
</dbReference>
<accession>A0A8H4EPK0</accession>
<dbReference type="AlphaFoldDB" id="A0A8H4EPK0"/>